<dbReference type="InterPro" id="IPR011990">
    <property type="entry name" value="TPR-like_helical_dom_sf"/>
</dbReference>
<dbReference type="CDD" id="cd15831">
    <property type="entry name" value="BTAD"/>
    <property type="match status" value="1"/>
</dbReference>
<keyword evidence="6" id="KW-1185">Reference proteome</keyword>
<dbReference type="RefSeq" id="WP_378214270.1">
    <property type="nucleotide sequence ID" value="NZ_JBHSBK010000021.1"/>
</dbReference>
<organism evidence="5 6">
    <name type="scientific">Amycolatopsis samaneae</name>
    <dbReference type="NCBI Taxonomy" id="664691"/>
    <lineage>
        <taxon>Bacteria</taxon>
        <taxon>Bacillati</taxon>
        <taxon>Actinomycetota</taxon>
        <taxon>Actinomycetes</taxon>
        <taxon>Pseudonocardiales</taxon>
        <taxon>Pseudonocardiaceae</taxon>
        <taxon>Amycolatopsis</taxon>
    </lineage>
</organism>
<dbReference type="Gene3D" id="3.40.50.300">
    <property type="entry name" value="P-loop containing nucleotide triphosphate hydrolases"/>
    <property type="match status" value="1"/>
</dbReference>
<feature type="domain" description="OmpR/PhoB-type" evidence="4">
    <location>
        <begin position="1"/>
        <end position="97"/>
    </location>
</feature>
<dbReference type="InterPro" id="IPR001867">
    <property type="entry name" value="OmpR/PhoB-type_DNA-bd"/>
</dbReference>
<name>A0ABW5GA51_9PSEU</name>
<accession>A0ABW5GA51</accession>
<protein>
    <submittedName>
        <fullName evidence="5">BTAD domain-containing putative transcriptional regulator</fullName>
    </submittedName>
</protein>
<dbReference type="InterPro" id="IPR016032">
    <property type="entry name" value="Sig_transdc_resp-reg_C-effctor"/>
</dbReference>
<dbReference type="InterPro" id="IPR005158">
    <property type="entry name" value="BTAD"/>
</dbReference>
<dbReference type="SUPFAM" id="SSF52540">
    <property type="entry name" value="P-loop containing nucleoside triphosphate hydrolases"/>
    <property type="match status" value="1"/>
</dbReference>
<sequence length="1055" mass="113031">MRFGILGPLAVLTADGGPVRVPEAKVRTLLADLLVHEGRPVSADRLVEDLWGERPPGNPVNTLQTKVSQLRRALERAEPGHGGGLVVHQAPGYLLRTEAGTVDAARFRALTAEAGGVVDPRARTALLTDALALWRGPALAEFADEPFAKPVIQRLEEDRLVARENLAEARLTLGEHAALTAELTGLVEQHPLRERLRGLQIRALYAAGRQSEALASYEELRHRLAEELGVDPGPELAALHRSVLTQDPALAAAAARPPSPLPVPLTELVGRTAAVRTVGGLLGESRLVTLTGPGGVGKTRLALETAHRLADDFGAGARLVELAGLDRQTCPLSDCPPDEWVYEAVAAALDVRDDPSPAPSADPAAKIADSLRGKEILLVLDNCEQLIDAVAAVTGRLLRDVPGLRVLATSREPLGLAGEAQFAVPPLDPDSAARLFGARAADATGEFTVDSDNAATVAAICRKLDGLPLALELAATRVRALGADELLRRLDDRFRLLDTTRRGAPARQQTLRAMIDWSWELLTEPERLVLRRLAVHPEDTSLDAAESVCVGEGVERDQVLGLLARLVDRSLVTPVGGDRPRYRLLESVAAYCRERLREAGELDRVQRRHAEYFLGLAERADGGLRGPEQRRWLRGLDADTANLRAALENLVAWGEPDRALRMVNALSWYWFLRGRIAEAIRSLRSALALSGGDPAARADARAMLAGIGILVGDRAEDAGDEPPGARAQWFLGYALSTVADLAGAEPWTLAALAAFEADGDDWGIAAASCDLASQTLAKGDIAGARRLADRGAKLFGELGDRWGQLQISFALGMLGTITGDYDRAAALYTESLRMAQELGLWPEVSYQLSWLGRLALLRKDFAQARDFHERAKRVGVEHGFTPGEMYAVTGLALGARREGDLDLAERHLRTLLDWNRQVDFEPGNTLVLAELGFVAELRGEAAEALLRHREGLAIARRAGDPRAIALAVEGLAGAHALGGAHRRAARLLGAATAARAGVGTPLPAAERGDVDRITGLANAALGDAVFAEEFRLGEAAGTDAPLLDEEERPRADQTN</sequence>
<keyword evidence="2 3" id="KW-0238">DNA-binding</keyword>
<evidence type="ECO:0000256" key="2">
    <source>
        <dbReference type="ARBA" id="ARBA00023125"/>
    </source>
</evidence>
<evidence type="ECO:0000256" key="1">
    <source>
        <dbReference type="ARBA" id="ARBA00005820"/>
    </source>
</evidence>
<dbReference type="SUPFAM" id="SSF48452">
    <property type="entry name" value="TPR-like"/>
    <property type="match status" value="3"/>
</dbReference>
<evidence type="ECO:0000259" key="4">
    <source>
        <dbReference type="PROSITE" id="PS51755"/>
    </source>
</evidence>
<dbReference type="EMBL" id="JBHUKU010000002">
    <property type="protein sequence ID" value="MFD2457239.1"/>
    <property type="molecule type" value="Genomic_DNA"/>
</dbReference>
<evidence type="ECO:0000256" key="3">
    <source>
        <dbReference type="PROSITE-ProRule" id="PRU01091"/>
    </source>
</evidence>
<dbReference type="PANTHER" id="PTHR47691:SF3">
    <property type="entry name" value="HTH-TYPE TRANSCRIPTIONAL REGULATOR RV0890C-RELATED"/>
    <property type="match status" value="1"/>
</dbReference>
<reference evidence="6" key="1">
    <citation type="journal article" date="2019" name="Int. J. Syst. Evol. Microbiol.">
        <title>The Global Catalogue of Microorganisms (GCM) 10K type strain sequencing project: providing services to taxonomists for standard genome sequencing and annotation.</title>
        <authorList>
            <consortium name="The Broad Institute Genomics Platform"/>
            <consortium name="The Broad Institute Genome Sequencing Center for Infectious Disease"/>
            <person name="Wu L."/>
            <person name="Ma J."/>
        </authorList>
    </citation>
    <scope>NUCLEOTIDE SEQUENCE [LARGE SCALE GENOMIC DNA]</scope>
    <source>
        <strain evidence="6">CGMCC 4.7643</strain>
    </source>
</reference>
<dbReference type="Pfam" id="PF25872">
    <property type="entry name" value="HTH_77"/>
    <property type="match status" value="1"/>
</dbReference>
<dbReference type="InterPro" id="IPR027417">
    <property type="entry name" value="P-loop_NTPase"/>
</dbReference>
<comment type="caution">
    <text evidence="5">The sequence shown here is derived from an EMBL/GenBank/DDBJ whole genome shotgun (WGS) entry which is preliminary data.</text>
</comment>
<gene>
    <name evidence="5" type="ORF">ACFSYJ_01445</name>
</gene>
<evidence type="ECO:0000313" key="6">
    <source>
        <dbReference type="Proteomes" id="UP001597419"/>
    </source>
</evidence>
<dbReference type="PROSITE" id="PS51755">
    <property type="entry name" value="OMPR_PHOB"/>
    <property type="match status" value="1"/>
</dbReference>
<dbReference type="Pfam" id="PF00486">
    <property type="entry name" value="Trans_reg_C"/>
    <property type="match status" value="1"/>
</dbReference>
<dbReference type="PRINTS" id="PR00364">
    <property type="entry name" value="DISEASERSIST"/>
</dbReference>
<dbReference type="Gene3D" id="1.25.40.10">
    <property type="entry name" value="Tetratricopeptide repeat domain"/>
    <property type="match status" value="2"/>
</dbReference>
<dbReference type="Pfam" id="PF03704">
    <property type="entry name" value="BTAD"/>
    <property type="match status" value="1"/>
</dbReference>
<proteinExistence type="inferred from homology"/>
<dbReference type="Gene3D" id="1.10.10.10">
    <property type="entry name" value="Winged helix-like DNA-binding domain superfamily/Winged helix DNA-binding domain"/>
    <property type="match status" value="1"/>
</dbReference>
<comment type="similarity">
    <text evidence="1">Belongs to the AfsR/DnrI/RedD regulatory family.</text>
</comment>
<dbReference type="SMART" id="SM00862">
    <property type="entry name" value="Trans_reg_C"/>
    <property type="match status" value="1"/>
</dbReference>
<evidence type="ECO:0000313" key="5">
    <source>
        <dbReference type="EMBL" id="MFD2457239.1"/>
    </source>
</evidence>
<feature type="DNA-binding region" description="OmpR/PhoB-type" evidence="3">
    <location>
        <begin position="1"/>
        <end position="97"/>
    </location>
</feature>
<dbReference type="SUPFAM" id="SSF46894">
    <property type="entry name" value="C-terminal effector domain of the bipartite response regulators"/>
    <property type="match status" value="1"/>
</dbReference>
<dbReference type="SMART" id="SM01043">
    <property type="entry name" value="BTAD"/>
    <property type="match status" value="1"/>
</dbReference>
<dbReference type="PANTHER" id="PTHR47691">
    <property type="entry name" value="REGULATOR-RELATED"/>
    <property type="match status" value="1"/>
</dbReference>
<dbReference type="Proteomes" id="UP001597419">
    <property type="component" value="Unassembled WGS sequence"/>
</dbReference>
<dbReference type="InterPro" id="IPR036388">
    <property type="entry name" value="WH-like_DNA-bd_sf"/>
</dbReference>
<dbReference type="InterPro" id="IPR058852">
    <property type="entry name" value="HTH_77"/>
</dbReference>